<comment type="similarity">
    <text evidence="1">Belongs to the putative lipase ROG1 family.</text>
</comment>
<dbReference type="VEuPathDB" id="FungiDB:SJAG_04973"/>
<feature type="domain" description="DUF676" evidence="4">
    <location>
        <begin position="259"/>
        <end position="460"/>
    </location>
</feature>
<evidence type="ECO:0000259" key="4">
    <source>
        <dbReference type="Pfam" id="PF05057"/>
    </source>
</evidence>
<keyword evidence="2" id="KW-0443">Lipid metabolism</keyword>
<keyword evidence="2" id="KW-0442">Lipid degradation</keyword>
<evidence type="ECO:0000256" key="2">
    <source>
        <dbReference type="ARBA" id="ARBA00022963"/>
    </source>
</evidence>
<dbReference type="AlphaFoldDB" id="B6K893"/>
<name>B6K893_SCHJY</name>
<dbReference type="STRING" id="402676.B6K893"/>
<evidence type="ECO:0000313" key="7">
    <source>
        <dbReference type="Proteomes" id="UP000001744"/>
    </source>
</evidence>
<dbReference type="EMBL" id="KE651167">
    <property type="protein sequence ID" value="EEB09747.1"/>
    <property type="molecule type" value="Genomic_DNA"/>
</dbReference>
<dbReference type="SUPFAM" id="SSF53474">
    <property type="entry name" value="alpha/beta-Hydrolases"/>
    <property type="match status" value="1"/>
</dbReference>
<dbReference type="RefSeq" id="XP_002176040.1">
    <property type="nucleotide sequence ID" value="XM_002176004.2"/>
</dbReference>
<sequence>MNIYFQREYVGLGEVQRFQVQFSPSSLYSTTSTNATSTESPRQNPDIVATKKNTTTAARSIKPTTVDPADHPTASNNDASRGHGPLINCPSPTVASENANPPAEEEIVQSPPPSPALKVAKAPAIWIRVKNKEARYRTAAYFQGPFTLCVSIWNDAFPLGSKAFLRFEPNLLPSTSMWVCVPGAAFDNEMPVFIEIASQAIFRKIDISFELAIGLSEESIRAFSAAEVDKIEAFPNLHVQHWQPADLWRISDRLLHTTSSHLVVLTHGMHANLTADMLYLNESIKQAAQAVDEPVVVRGFSGNTCETEKGVRYLGARLGKWLLDIVGWKSSSFPRYSHISLVGHSLGGLIQTFAAGYVHAHTKGQFFKVIHPVHFVTLATPWLGESGEHPSYVGRILSYGVIGKTGQDLSLMHTSHKVDPRPLLLLMSDPASPFYQALSFFKHRSLYANTANDYVVPFGTSAMEPHSLGQRTQYMRDNALQSVVTEEPKSTQQSASSGTSFLSTFRSLKAFFLPQSKAQVPQGVEPSQPENVPINLKEEHASNFVSSETFTAEFLQTTNVSNNAATKLLQTVNSLLLPPVPTSDFFLDCHLRNVILHDQLHPAKSLSIAFEDSQSNDQFLKDEHSISRNWSTLSWRKVFVRLDGDAHNSLIVRRRFPNAYGWAAVDHLTKLLFPQNNMDTYGSTWPEIDETTTAVWLSELYDDDKI</sequence>
<dbReference type="OMA" id="ARFWHED"/>
<dbReference type="Gene3D" id="3.40.50.1820">
    <property type="entry name" value="alpha/beta hydrolase"/>
    <property type="match status" value="1"/>
</dbReference>
<organism evidence="5 7">
    <name type="scientific">Schizosaccharomyces japonicus (strain yFS275 / FY16936)</name>
    <name type="common">Fission yeast</name>
    <dbReference type="NCBI Taxonomy" id="402676"/>
    <lineage>
        <taxon>Eukaryota</taxon>
        <taxon>Fungi</taxon>
        <taxon>Dikarya</taxon>
        <taxon>Ascomycota</taxon>
        <taxon>Taphrinomycotina</taxon>
        <taxon>Schizosaccharomycetes</taxon>
        <taxon>Schizosaccharomycetales</taxon>
        <taxon>Schizosaccharomycetaceae</taxon>
        <taxon>Schizosaccharomyces</taxon>
    </lineage>
</organism>
<keyword evidence="7" id="KW-1185">Reference proteome</keyword>
<dbReference type="InterPro" id="IPR007751">
    <property type="entry name" value="DUF676_lipase-like"/>
</dbReference>
<evidence type="ECO:0000313" key="6">
    <source>
        <dbReference type="JaponicusDB" id="SJAG_04973"/>
    </source>
</evidence>
<proteinExistence type="inferred from homology"/>
<gene>
    <name evidence="6" type="primary">rog1</name>
    <name evidence="5" type="ORF">SJAG_04973</name>
</gene>
<dbReference type="GO" id="GO:0006629">
    <property type="term" value="P:lipid metabolic process"/>
    <property type="evidence" value="ECO:0000318"/>
    <property type="project" value="GO_Central"/>
</dbReference>
<evidence type="ECO:0000256" key="3">
    <source>
        <dbReference type="SAM" id="MobiDB-lite"/>
    </source>
</evidence>
<accession>B6K893</accession>
<dbReference type="Pfam" id="PF05057">
    <property type="entry name" value="DUF676"/>
    <property type="match status" value="1"/>
</dbReference>
<dbReference type="PANTHER" id="PTHR12482:SF62">
    <property type="entry name" value="LIPASE ROG1-RELATED"/>
    <property type="match status" value="1"/>
</dbReference>
<feature type="compositionally biased region" description="Low complexity" evidence="3">
    <location>
        <begin position="27"/>
        <end position="40"/>
    </location>
</feature>
<dbReference type="GeneID" id="7047451"/>
<evidence type="ECO:0000256" key="1">
    <source>
        <dbReference type="ARBA" id="ARBA00007920"/>
    </source>
</evidence>
<protein>
    <submittedName>
        <fullName evidence="5">Lipase</fullName>
    </submittedName>
</protein>
<dbReference type="InterPro" id="IPR044294">
    <property type="entry name" value="Lipase-like"/>
</dbReference>
<dbReference type="Proteomes" id="UP000001744">
    <property type="component" value="Unassembled WGS sequence"/>
</dbReference>
<evidence type="ECO:0000313" key="5">
    <source>
        <dbReference type="EMBL" id="EEB09747.1"/>
    </source>
</evidence>
<dbReference type="JaponicusDB" id="SJAG_04973">
    <property type="gene designation" value="rog1"/>
</dbReference>
<feature type="region of interest" description="Disordered" evidence="3">
    <location>
        <begin position="27"/>
        <end position="115"/>
    </location>
</feature>
<reference evidence="5 7" key="1">
    <citation type="journal article" date="2011" name="Science">
        <title>Comparative functional genomics of the fission yeasts.</title>
        <authorList>
            <person name="Rhind N."/>
            <person name="Chen Z."/>
            <person name="Yassour M."/>
            <person name="Thompson D.A."/>
            <person name="Haas B.J."/>
            <person name="Habib N."/>
            <person name="Wapinski I."/>
            <person name="Roy S."/>
            <person name="Lin M.F."/>
            <person name="Heiman D.I."/>
            <person name="Young S.K."/>
            <person name="Furuya K."/>
            <person name="Guo Y."/>
            <person name="Pidoux A."/>
            <person name="Chen H.M."/>
            <person name="Robbertse B."/>
            <person name="Goldberg J.M."/>
            <person name="Aoki K."/>
            <person name="Bayne E.H."/>
            <person name="Berlin A.M."/>
            <person name="Desjardins C.A."/>
            <person name="Dobbs E."/>
            <person name="Dukaj L."/>
            <person name="Fan L."/>
            <person name="FitzGerald M.G."/>
            <person name="French C."/>
            <person name="Gujja S."/>
            <person name="Hansen K."/>
            <person name="Keifenheim D."/>
            <person name="Levin J.Z."/>
            <person name="Mosher R.A."/>
            <person name="Mueller C.A."/>
            <person name="Pfiffner J."/>
            <person name="Priest M."/>
            <person name="Russ C."/>
            <person name="Smialowska A."/>
            <person name="Swoboda P."/>
            <person name="Sykes S.M."/>
            <person name="Vaughn M."/>
            <person name="Vengrova S."/>
            <person name="Yoder R."/>
            <person name="Zeng Q."/>
            <person name="Allshire R."/>
            <person name="Baulcombe D."/>
            <person name="Birren B.W."/>
            <person name="Brown W."/>
            <person name="Ekwall K."/>
            <person name="Kellis M."/>
            <person name="Leatherwood J."/>
            <person name="Levin H."/>
            <person name="Margalit H."/>
            <person name="Martienssen R."/>
            <person name="Nieduszynski C.A."/>
            <person name="Spatafora J.W."/>
            <person name="Friedman N."/>
            <person name="Dalgaard J.Z."/>
            <person name="Baumann P."/>
            <person name="Niki H."/>
            <person name="Regev A."/>
            <person name="Nusbaum C."/>
        </authorList>
    </citation>
    <scope>NUCLEOTIDE SEQUENCE [LARGE SCALE GENOMIC DNA]</scope>
    <source>
        <strain evidence="7">yFS275 / FY16936</strain>
    </source>
</reference>
<dbReference type="PANTHER" id="PTHR12482">
    <property type="entry name" value="LIPASE ROG1-RELATED-RELATED"/>
    <property type="match status" value="1"/>
</dbReference>
<dbReference type="OrthoDB" id="5368485at2759"/>
<dbReference type="GO" id="GO:0047372">
    <property type="term" value="F:monoacylglycerol lipase activity"/>
    <property type="evidence" value="ECO:0000318"/>
    <property type="project" value="GO_Central"/>
</dbReference>
<dbReference type="HOGENOM" id="CLU_007367_1_0_1"/>
<dbReference type="InterPro" id="IPR029058">
    <property type="entry name" value="AB_hydrolase_fold"/>
</dbReference>
<dbReference type="eggNOG" id="KOG4372">
    <property type="taxonomic scope" value="Eukaryota"/>
</dbReference>
<dbReference type="GO" id="GO:0016042">
    <property type="term" value="P:lipid catabolic process"/>
    <property type="evidence" value="ECO:0007669"/>
    <property type="project" value="UniProtKB-KW"/>
</dbReference>